<evidence type="ECO:0000313" key="3">
    <source>
        <dbReference type="EMBL" id="ARE28095.1"/>
    </source>
</evidence>
<dbReference type="PANTHER" id="PTHR33795">
    <property type="entry name" value="INSERTION ELEMENT IS150 PROTEIN INSJ"/>
    <property type="match status" value="1"/>
</dbReference>
<dbReference type="Proteomes" id="UP000191806">
    <property type="component" value="Chromosome"/>
</dbReference>
<organism evidence="3 4">
    <name type="scientific">Lactococcus lactis subsp. cremoris</name>
    <name type="common">Streptococcus cremoris</name>
    <dbReference type="NCBI Taxonomy" id="1359"/>
    <lineage>
        <taxon>Bacteria</taxon>
        <taxon>Bacillati</taxon>
        <taxon>Bacillota</taxon>
        <taxon>Bacilli</taxon>
        <taxon>Lactobacillales</taxon>
        <taxon>Streptococcaceae</taxon>
        <taxon>Lactococcus</taxon>
    </lineage>
</organism>
<gene>
    <name evidence="3" type="ORF">LLJM1_0711</name>
</gene>
<accession>A0A1V0PFV8</accession>
<dbReference type="Pfam" id="PF13518">
    <property type="entry name" value="HTH_28"/>
    <property type="match status" value="2"/>
</dbReference>
<dbReference type="InterPro" id="IPR009057">
    <property type="entry name" value="Homeodomain-like_sf"/>
</dbReference>
<dbReference type="InterPro" id="IPR055247">
    <property type="entry name" value="InsJ-like_HTH"/>
</dbReference>
<evidence type="ECO:0000259" key="2">
    <source>
        <dbReference type="Pfam" id="PF13518"/>
    </source>
</evidence>
<dbReference type="PANTHER" id="PTHR33795:SF1">
    <property type="entry name" value="INSERTION ELEMENT IS150 PROTEIN INSJ"/>
    <property type="match status" value="1"/>
</dbReference>
<feature type="domain" description="Insertion element IS150 protein InsJ-like helix-turn-helix" evidence="2">
    <location>
        <begin position="71"/>
        <end position="123"/>
    </location>
</feature>
<reference evidence="3 4" key="1">
    <citation type="journal article" date="2017" name="BMC Genomics">
        <title>Comparative and functional genomics of the Lactococcus lactis taxon; insights into evolution and niche adaptation.</title>
        <authorList>
            <person name="Kelleher P."/>
            <person name="Bottacini F."/>
            <person name="Mahony J."/>
            <person name="Kilcawley K.N."/>
            <person name="van Sinderen D."/>
        </authorList>
    </citation>
    <scope>NUCLEOTIDE SEQUENCE [LARGE SCALE GENOMIC DNA]</scope>
    <source>
        <strain evidence="3 4">JM1</strain>
    </source>
</reference>
<evidence type="ECO:0000313" key="4">
    <source>
        <dbReference type="Proteomes" id="UP000191806"/>
    </source>
</evidence>
<evidence type="ECO:0000256" key="1">
    <source>
        <dbReference type="ARBA" id="ARBA00038232"/>
    </source>
</evidence>
<dbReference type="EMBL" id="CP015899">
    <property type="protein sequence ID" value="ARE28095.1"/>
    <property type="molecule type" value="Genomic_DNA"/>
</dbReference>
<sequence>MVKYSIELKQRVIQDYLSGKGGSTYLAKLHNVGSSSQVRRWIRNYRAEGLPTAHSPTAHSKVNKNYSMELKENAVQCYLTTDLTYEAVARKFEITNFTLLASWVNHFKIYGEVPISKKRGRRKKLESIASSMTQNPNDSQRIKELEQELRYAQIEVAYLKGLRRLEKNALMNKNQDSSTVSVKPSNSKKS</sequence>
<comment type="similarity">
    <text evidence="1">Belongs to the IS150/IS1296 orfA family.</text>
</comment>
<proteinExistence type="inferred from homology"/>
<feature type="domain" description="Insertion element IS150 protein InsJ-like helix-turn-helix" evidence="2">
    <location>
        <begin position="9"/>
        <end position="50"/>
    </location>
</feature>
<dbReference type="InterPro" id="IPR052057">
    <property type="entry name" value="IS150/IS1296_orfA-like"/>
</dbReference>
<protein>
    <submittedName>
        <fullName evidence="3">Transposase</fullName>
    </submittedName>
</protein>
<dbReference type="AlphaFoldDB" id="A0A1V0PFV8"/>
<dbReference type="SUPFAM" id="SSF46689">
    <property type="entry name" value="Homeodomain-like"/>
    <property type="match status" value="2"/>
</dbReference>
<name>A0A1V0PFV8_LACLC</name>
<dbReference type="Gene3D" id="1.10.10.60">
    <property type="entry name" value="Homeodomain-like"/>
    <property type="match status" value="1"/>
</dbReference>